<reference evidence="1 2" key="1">
    <citation type="journal article" date="2016" name="Nat. Commun.">
        <title>Thousands of microbial genomes shed light on interconnected biogeochemical processes in an aquifer system.</title>
        <authorList>
            <person name="Anantharaman K."/>
            <person name="Brown C.T."/>
            <person name="Hug L.A."/>
            <person name="Sharon I."/>
            <person name="Castelle C.J."/>
            <person name="Probst A.J."/>
            <person name="Thomas B.C."/>
            <person name="Singh A."/>
            <person name="Wilkins M.J."/>
            <person name="Karaoz U."/>
            <person name="Brodie E.L."/>
            <person name="Williams K.H."/>
            <person name="Hubbard S.S."/>
            <person name="Banfield J.F."/>
        </authorList>
    </citation>
    <scope>NUCLEOTIDE SEQUENCE [LARGE SCALE GENOMIC DNA]</scope>
</reference>
<accession>A0A1F4T6R1</accession>
<dbReference type="Proteomes" id="UP000178602">
    <property type="component" value="Unassembled WGS sequence"/>
</dbReference>
<gene>
    <name evidence="1" type="ORF">A3K49_04815</name>
</gene>
<proteinExistence type="predicted"/>
<evidence type="ECO:0000313" key="1">
    <source>
        <dbReference type="EMBL" id="OGC28286.1"/>
    </source>
</evidence>
<evidence type="ECO:0000313" key="2">
    <source>
        <dbReference type="Proteomes" id="UP000178602"/>
    </source>
</evidence>
<dbReference type="EMBL" id="MEUG01000001">
    <property type="protein sequence ID" value="OGC28286.1"/>
    <property type="molecule type" value="Genomic_DNA"/>
</dbReference>
<name>A0A1F4T6R1_UNCSA</name>
<organism evidence="1 2">
    <name type="scientific">candidate division WOR-1 bacterium RIFOXYC12_FULL_54_18</name>
    <dbReference type="NCBI Taxonomy" id="1802584"/>
    <lineage>
        <taxon>Bacteria</taxon>
        <taxon>Bacillati</taxon>
        <taxon>Saganbacteria</taxon>
    </lineage>
</organism>
<dbReference type="AlphaFoldDB" id="A0A1F4T6R1"/>
<protein>
    <submittedName>
        <fullName evidence="1">Uncharacterized protein</fullName>
    </submittedName>
</protein>
<comment type="caution">
    <text evidence="1">The sequence shown here is derived from an EMBL/GenBank/DDBJ whole genome shotgun (WGS) entry which is preliminary data.</text>
</comment>
<sequence length="64" mass="7546">MTITNKDVEKLKEVFATKDDHREIMTTLDKVMDELVKAREDRMLAIGKDREQDRRLDRLEAKVG</sequence>